<dbReference type="Gene3D" id="3.30.1540.20">
    <property type="entry name" value="MutL, C-terminal domain, dimerisation subdomain"/>
    <property type="match status" value="1"/>
</dbReference>
<name>A0A4Q4MH71_9PLEO</name>
<dbReference type="FunFam" id="1.20.1250.20:FF:000394">
    <property type="entry name" value="MFS general substrate transporter"/>
    <property type="match status" value="1"/>
</dbReference>
<feature type="transmembrane region" description="Helical" evidence="7">
    <location>
        <begin position="1130"/>
        <end position="1148"/>
    </location>
</feature>
<evidence type="ECO:0000256" key="1">
    <source>
        <dbReference type="ARBA" id="ARBA00004141"/>
    </source>
</evidence>
<dbReference type="InterPro" id="IPR042120">
    <property type="entry name" value="MutL_C_dimsub"/>
</dbReference>
<feature type="compositionally biased region" description="Polar residues" evidence="6">
    <location>
        <begin position="1034"/>
        <end position="1043"/>
    </location>
</feature>
<dbReference type="Proteomes" id="UP000292402">
    <property type="component" value="Unassembled WGS sequence"/>
</dbReference>
<dbReference type="GO" id="GO:0022857">
    <property type="term" value="F:transmembrane transporter activity"/>
    <property type="evidence" value="ECO:0007669"/>
    <property type="project" value="InterPro"/>
</dbReference>
<feature type="domain" description="MutL C-terminal dimerisation" evidence="8">
    <location>
        <begin position="726"/>
        <end position="935"/>
    </location>
</feature>
<feature type="transmembrane region" description="Helical" evidence="7">
    <location>
        <begin position="1101"/>
        <end position="1123"/>
    </location>
</feature>
<dbReference type="InterPro" id="IPR037198">
    <property type="entry name" value="MutL_C_sf"/>
</dbReference>
<dbReference type="GO" id="GO:0006298">
    <property type="term" value="P:mismatch repair"/>
    <property type="evidence" value="ECO:0007669"/>
    <property type="project" value="InterPro"/>
</dbReference>
<feature type="compositionally biased region" description="Basic and acidic residues" evidence="6">
    <location>
        <begin position="1015"/>
        <end position="1028"/>
    </location>
</feature>
<protein>
    <recommendedName>
        <fullName evidence="8">MutL C-terminal dimerisation domain-containing protein</fullName>
    </recommendedName>
</protein>
<dbReference type="InterPro" id="IPR036259">
    <property type="entry name" value="MFS_trans_sf"/>
</dbReference>
<dbReference type="SUPFAM" id="SSF103473">
    <property type="entry name" value="MFS general substrate transporter"/>
    <property type="match status" value="1"/>
</dbReference>
<feature type="transmembrane region" description="Helical" evidence="7">
    <location>
        <begin position="1063"/>
        <end position="1081"/>
    </location>
</feature>
<feature type="compositionally biased region" description="Basic and acidic residues" evidence="6">
    <location>
        <begin position="490"/>
        <end position="499"/>
    </location>
</feature>
<feature type="transmembrane region" description="Helical" evidence="7">
    <location>
        <begin position="1427"/>
        <end position="1447"/>
    </location>
</feature>
<feature type="compositionally biased region" description="Polar residues" evidence="6">
    <location>
        <begin position="629"/>
        <end position="639"/>
    </location>
</feature>
<gene>
    <name evidence="9" type="ORF">AA0114_g5658</name>
</gene>
<dbReference type="SMART" id="SM00853">
    <property type="entry name" value="MutL_C"/>
    <property type="match status" value="1"/>
</dbReference>
<feature type="region of interest" description="Disordered" evidence="6">
    <location>
        <begin position="424"/>
        <end position="499"/>
    </location>
</feature>
<feature type="transmembrane region" description="Helical" evidence="7">
    <location>
        <begin position="1223"/>
        <end position="1246"/>
    </location>
</feature>
<dbReference type="SUPFAM" id="SSF118116">
    <property type="entry name" value="DNA mismatch repair protein MutL"/>
    <property type="match status" value="1"/>
</dbReference>
<dbReference type="GO" id="GO:0005524">
    <property type="term" value="F:ATP binding"/>
    <property type="evidence" value="ECO:0007669"/>
    <property type="project" value="InterPro"/>
</dbReference>
<dbReference type="EMBL" id="PDXA01000016">
    <property type="protein sequence ID" value="RYN51157.1"/>
    <property type="molecule type" value="Genomic_DNA"/>
</dbReference>
<feature type="region of interest" description="Disordered" evidence="6">
    <location>
        <begin position="520"/>
        <end position="541"/>
    </location>
</feature>
<feature type="transmembrane region" description="Helical" evidence="7">
    <location>
        <begin position="1459"/>
        <end position="1479"/>
    </location>
</feature>
<feature type="transmembrane region" description="Helical" evidence="7">
    <location>
        <begin position="1367"/>
        <end position="1388"/>
    </location>
</feature>
<feature type="transmembrane region" description="Helical" evidence="7">
    <location>
        <begin position="1193"/>
        <end position="1211"/>
    </location>
</feature>
<evidence type="ECO:0000313" key="9">
    <source>
        <dbReference type="EMBL" id="RYN51157.1"/>
    </source>
</evidence>
<dbReference type="InterPro" id="IPR011701">
    <property type="entry name" value="MFS"/>
</dbReference>
<comment type="subcellular location">
    <subcellularLocation>
        <location evidence="1">Membrane</location>
        <topology evidence="1">Multi-pass membrane protein</topology>
    </subcellularLocation>
</comment>
<dbReference type="PANTHER" id="PTHR43791">
    <property type="entry name" value="PERMEASE-RELATED"/>
    <property type="match status" value="1"/>
</dbReference>
<organism evidence="9 10">
    <name type="scientific">Alternaria tenuissima</name>
    <dbReference type="NCBI Taxonomy" id="119927"/>
    <lineage>
        <taxon>Eukaryota</taxon>
        <taxon>Fungi</taxon>
        <taxon>Dikarya</taxon>
        <taxon>Ascomycota</taxon>
        <taxon>Pezizomycotina</taxon>
        <taxon>Dothideomycetes</taxon>
        <taxon>Pleosporomycetidae</taxon>
        <taxon>Pleosporales</taxon>
        <taxon>Pleosporineae</taxon>
        <taxon>Pleosporaceae</taxon>
        <taxon>Alternaria</taxon>
        <taxon>Alternaria sect. Alternaria</taxon>
        <taxon>Alternaria alternata complex</taxon>
    </lineage>
</organism>
<evidence type="ECO:0000259" key="8">
    <source>
        <dbReference type="SMART" id="SM00853"/>
    </source>
</evidence>
<dbReference type="Pfam" id="PF07690">
    <property type="entry name" value="MFS_1"/>
    <property type="match status" value="1"/>
</dbReference>
<reference evidence="10" key="1">
    <citation type="journal article" date="2019" name="bioRxiv">
        <title>Genomics, evolutionary history and diagnostics of the Alternaria alternata species group including apple and Asian pear pathotypes.</title>
        <authorList>
            <person name="Armitage A.D."/>
            <person name="Cockerton H.M."/>
            <person name="Sreenivasaprasad S."/>
            <person name="Woodhall J.W."/>
            <person name="Lane C.R."/>
            <person name="Harrison R.J."/>
            <person name="Clarkson J.P."/>
        </authorList>
    </citation>
    <scope>NUCLEOTIDE SEQUENCE [LARGE SCALE GENOMIC DNA]</scope>
    <source>
        <strain evidence="10">FERA 1082</strain>
    </source>
</reference>
<feature type="transmembrane region" description="Helical" evidence="7">
    <location>
        <begin position="1160"/>
        <end position="1181"/>
    </location>
</feature>
<dbReference type="Pfam" id="PF13589">
    <property type="entry name" value="HATPase_c_3"/>
    <property type="match status" value="1"/>
</dbReference>
<dbReference type="Gene3D" id="3.30.565.10">
    <property type="entry name" value="Histidine kinase-like ATPase, C-terminal domain"/>
    <property type="match status" value="1"/>
</dbReference>
<evidence type="ECO:0000256" key="6">
    <source>
        <dbReference type="SAM" id="MobiDB-lite"/>
    </source>
</evidence>
<feature type="compositionally biased region" description="Basic residues" evidence="6">
    <location>
        <begin position="424"/>
        <end position="433"/>
    </location>
</feature>
<dbReference type="SUPFAM" id="SSF55874">
    <property type="entry name" value="ATPase domain of HSP90 chaperone/DNA topoisomerase II/histidine kinase"/>
    <property type="match status" value="1"/>
</dbReference>
<feature type="region of interest" description="Disordered" evidence="6">
    <location>
        <begin position="563"/>
        <end position="585"/>
    </location>
</feature>
<feature type="compositionally biased region" description="Polar residues" evidence="6">
    <location>
        <begin position="437"/>
        <end position="483"/>
    </location>
</feature>
<feature type="region of interest" description="Disordered" evidence="6">
    <location>
        <begin position="1015"/>
        <end position="1049"/>
    </location>
</feature>
<evidence type="ECO:0000313" key="10">
    <source>
        <dbReference type="Proteomes" id="UP000292402"/>
    </source>
</evidence>
<dbReference type="FunFam" id="1.20.1250.20:FF:000018">
    <property type="entry name" value="MFS transporter permease"/>
    <property type="match status" value="1"/>
</dbReference>
<dbReference type="PANTHER" id="PTHR43791:SF47">
    <property type="entry name" value="MAJOR FACILITATOR SUPERFAMILY (MFS) PROFILE DOMAIN-CONTAINING PROTEIN-RELATED"/>
    <property type="match status" value="1"/>
</dbReference>
<dbReference type="GO" id="GO:0016020">
    <property type="term" value="C:membrane"/>
    <property type="evidence" value="ECO:0007669"/>
    <property type="project" value="UniProtKB-SubCell"/>
</dbReference>
<comment type="caution">
    <text evidence="9">The sequence shown here is derived from an EMBL/GenBank/DDBJ whole genome shotgun (WGS) entry which is preliminary data.</text>
</comment>
<keyword evidence="2" id="KW-0813">Transport</keyword>
<feature type="region of interest" description="Disordered" evidence="6">
    <location>
        <begin position="614"/>
        <end position="648"/>
    </location>
</feature>
<feature type="transmembrane region" description="Helical" evidence="7">
    <location>
        <begin position="1394"/>
        <end position="1415"/>
    </location>
</feature>
<sequence>MTRNTPIGANHAIPNASTQSILPLPEHVAAQIKSSTAIVSLTGVVLELLKNSLDAKATKVEAAIDFARGGCSVEDDGLGISPLEFREEGGLGKLYCTSKYHATEPLLGRNGTFLASLAAMSLLTISSHHYQHRSHNAITFHQSKAVERQLPASAQHEISGRHGTRVTVRNLFGNLPVRVKQRSIIAEQRAEHDRLWDGLKKDVTSLLLSWQSPVSIRIRDSENRVVVNLSISGSGAPAQTKERETLKTRSAQLSSLLNVLTQANYIAIDQWPSWVPASAATSAISIKGAISLDPAPSKHVQFISLGIRPLCANDGHNELFDAVNRLFALSSFGTVEDDTNIDELEKRRRQSDKRFKHDGYTNRQLKARKDVDRYPMFYLRISLKDARRRSVPEEQFLGDEASLQSVMEVLDAMITQWLSVHHFRPRQPRKKRGRLDTASSAAESLAVSNSSSTEGRTTAMASSGQSIRSRSATPKPVSTSSQSLKRKRPDKTASRELCERSRPGVFAEWSRIKSGKPEFFSSVSTVSKSKSESDLGKELSMSTSAGTNTEAFAKFDIPPLSQGALSGQHLPDEASTPTGSLGIENKENDDTILWTDPNTKKVYLLNARTGCAVPDARPRPTTDSSSSTFLNTQTSTNKSVRLPTRASTAVPGKTPWLDNVLDTWDNPVFKPSEKRIQQAVLHEDEFRGHRYSRHGCSRIDIDKAFNQASAGGSSRLSREGLQNAQVIAQVDKKFILVKMKDSTQVQDARSGLLVLIDQHAADERVQVESLLSQLCNPLQDEKGYQTKLGHRAQVASVVLEKPTQFAISSKERIHFATHAARFAAWGILYDILGTTTSSAVPDTVDREKHVLSVTGLPTGISERCKADPKVLISFLRSTVWKYAEDPHLAPLPAPLTSSPSNPTDWVRRLATCPPGLVDLINSRACRSAIMFNDVLSIEDCKALVWSLIVYHIVWEQPWSVSIAMVFATILYLAYTWISMYCAEDPSKDPNEISIRQASFYLPTLTWQSRVNISFDEKGDRGEDGRVNIEDVDQPNDTSGQASSPFEKDDKETRRIIRKIDLRLLPTLAVIYAFALIDRVNLPNARIAGMDEDLGLSIGSRYSILTMIFFIPYIIFQFPANIIIRKLGPAVWLPSLVICWGAVTIGIGFTNDWTQALGCRIILGVLEAGYYPGCVFLLSCWYARFEVQKRFSGFYLLALLASGFSNILAWGLSEMRGLGGLNGWQWIFAIEGAITVLLGFMGFVTIIDFPDKASQPSPITKRPFLTSAEANIILARIQRDRGDAVADKLTWSTISTHLRDWKIWEFAWLYFLNNVVAYSWGYFLPIILRNDMKYSVAMSQILSFPPYVLAAAWMFATAWVADRYRMRGAIIIFNCAWAVLGVCMMAFLSNARARYAGVFLGVSGANANVPSLLSYMHNNIVGQMKRSVASALLIGGGACGGIAASNIFRQQDAPKYTPAMAVVIATQVLTIVHVLKNFWVYSRANRQADRGERILEGQEGFRQTL</sequence>
<evidence type="ECO:0000256" key="2">
    <source>
        <dbReference type="ARBA" id="ARBA00022448"/>
    </source>
</evidence>
<accession>A0A4Q4MH71</accession>
<dbReference type="InterPro" id="IPR036890">
    <property type="entry name" value="HATPase_C_sf"/>
</dbReference>
<keyword evidence="4 7" id="KW-1133">Transmembrane helix</keyword>
<keyword evidence="3 7" id="KW-0812">Transmembrane</keyword>
<dbReference type="Gene3D" id="1.20.1250.20">
    <property type="entry name" value="MFS general substrate transporter like domains"/>
    <property type="match status" value="2"/>
</dbReference>
<feature type="transmembrane region" description="Helical" evidence="7">
    <location>
        <begin position="1339"/>
        <end position="1360"/>
    </location>
</feature>
<evidence type="ECO:0000256" key="7">
    <source>
        <dbReference type="SAM" id="Phobius"/>
    </source>
</evidence>
<feature type="transmembrane region" description="Helical" evidence="7">
    <location>
        <begin position="1306"/>
        <end position="1327"/>
    </location>
</feature>
<evidence type="ECO:0000256" key="3">
    <source>
        <dbReference type="ARBA" id="ARBA00022692"/>
    </source>
</evidence>
<evidence type="ECO:0000256" key="4">
    <source>
        <dbReference type="ARBA" id="ARBA00022989"/>
    </source>
</evidence>
<proteinExistence type="predicted"/>
<evidence type="ECO:0000256" key="5">
    <source>
        <dbReference type="ARBA" id="ARBA00023136"/>
    </source>
</evidence>
<keyword evidence="5 7" id="KW-0472">Membrane</keyword>
<dbReference type="InterPro" id="IPR014790">
    <property type="entry name" value="MutL_C"/>
</dbReference>
<feature type="transmembrane region" description="Helical" evidence="7">
    <location>
        <begin position="958"/>
        <end position="977"/>
    </location>
</feature>